<name>A0A5K7XJE6_9BACT</name>
<comment type="subunit">
    <text evidence="10">Forms a cyclic heterotetrameric complex composed of two molecules of XerC and two molecules of XerD.</text>
</comment>
<dbReference type="NCBIfam" id="NF001399">
    <property type="entry name" value="PRK00283.1"/>
    <property type="match status" value="1"/>
</dbReference>
<feature type="active site" evidence="10">
    <location>
        <position position="185"/>
    </location>
</feature>
<evidence type="ECO:0000256" key="1">
    <source>
        <dbReference type="ARBA" id="ARBA00004496"/>
    </source>
</evidence>
<keyword evidence="6 10" id="KW-0229">DNA integration</keyword>
<dbReference type="InterPro" id="IPR004107">
    <property type="entry name" value="Integrase_SAM-like_N"/>
</dbReference>
<evidence type="ECO:0000256" key="9">
    <source>
        <dbReference type="ARBA" id="ARBA00023306"/>
    </source>
</evidence>
<dbReference type="InterPro" id="IPR002104">
    <property type="entry name" value="Integrase_catalytic"/>
</dbReference>
<evidence type="ECO:0000256" key="8">
    <source>
        <dbReference type="ARBA" id="ARBA00023172"/>
    </source>
</evidence>
<keyword evidence="4 10" id="KW-0132">Cell division</keyword>
<dbReference type="InterPro" id="IPR044068">
    <property type="entry name" value="CB"/>
</dbReference>
<feature type="active site" evidence="10">
    <location>
        <position position="258"/>
    </location>
</feature>
<dbReference type="Pfam" id="PF00589">
    <property type="entry name" value="Phage_integrase"/>
    <property type="match status" value="1"/>
</dbReference>
<dbReference type="InterPro" id="IPR010998">
    <property type="entry name" value="Integrase_recombinase_N"/>
</dbReference>
<feature type="active site" evidence="10">
    <location>
        <position position="261"/>
    </location>
</feature>
<evidence type="ECO:0000313" key="13">
    <source>
        <dbReference type="EMBL" id="BBO34516.1"/>
    </source>
</evidence>
<gene>
    <name evidence="10" type="primary">xerC</name>
    <name evidence="13" type="ORF">PLANPX_4128</name>
</gene>
<dbReference type="SUPFAM" id="SSF56349">
    <property type="entry name" value="DNA breaking-rejoining enzymes"/>
    <property type="match status" value="1"/>
</dbReference>
<accession>A0A5K7XJE6</accession>
<dbReference type="AlphaFoldDB" id="A0A5K7XJE6"/>
<dbReference type="InterPro" id="IPR011932">
    <property type="entry name" value="Recomb_XerD"/>
</dbReference>
<evidence type="ECO:0000256" key="2">
    <source>
        <dbReference type="ARBA" id="ARBA00010450"/>
    </source>
</evidence>
<feature type="domain" description="Tyr recombinase" evidence="11">
    <location>
        <begin position="121"/>
        <end position="306"/>
    </location>
</feature>
<evidence type="ECO:0000256" key="10">
    <source>
        <dbReference type="HAMAP-Rule" id="MF_01808"/>
    </source>
</evidence>
<evidence type="ECO:0000256" key="5">
    <source>
        <dbReference type="ARBA" id="ARBA00022829"/>
    </source>
</evidence>
<dbReference type="GO" id="GO:0003677">
    <property type="term" value="F:DNA binding"/>
    <property type="evidence" value="ECO:0007669"/>
    <property type="project" value="UniProtKB-UniRule"/>
</dbReference>
<dbReference type="Proteomes" id="UP000326837">
    <property type="component" value="Chromosome"/>
</dbReference>
<evidence type="ECO:0000259" key="11">
    <source>
        <dbReference type="PROSITE" id="PS51898"/>
    </source>
</evidence>
<dbReference type="EMBL" id="AP021861">
    <property type="protein sequence ID" value="BBO34516.1"/>
    <property type="molecule type" value="Genomic_DNA"/>
</dbReference>
<dbReference type="GO" id="GO:0005737">
    <property type="term" value="C:cytoplasm"/>
    <property type="evidence" value="ECO:0007669"/>
    <property type="project" value="UniProtKB-SubCell"/>
</dbReference>
<comment type="similarity">
    <text evidence="2">Belongs to the 'phage' integrase family. XerD subfamily.</text>
</comment>
<dbReference type="PROSITE" id="PS51898">
    <property type="entry name" value="TYR_RECOMBINASE"/>
    <property type="match status" value="1"/>
</dbReference>
<evidence type="ECO:0000313" key="14">
    <source>
        <dbReference type="Proteomes" id="UP000326837"/>
    </source>
</evidence>
<dbReference type="GO" id="GO:0009037">
    <property type="term" value="F:tyrosine-based site-specific recombinase activity"/>
    <property type="evidence" value="ECO:0007669"/>
    <property type="project" value="UniProtKB-UniRule"/>
</dbReference>
<keyword evidence="7 10" id="KW-0238">DNA-binding</keyword>
<dbReference type="InterPro" id="IPR023009">
    <property type="entry name" value="Tyrosine_recombinase_XerC/XerD"/>
</dbReference>
<dbReference type="GO" id="GO:0006313">
    <property type="term" value="P:DNA transposition"/>
    <property type="evidence" value="ECO:0007669"/>
    <property type="project" value="UniProtKB-UniRule"/>
</dbReference>
<reference evidence="14" key="1">
    <citation type="submission" date="2019-10" db="EMBL/GenBank/DDBJ databases">
        <title>Lacipirellula parvula gen. nov., sp. nov., representing a lineage of planctomycetes widespread in freshwater anoxic habitats, and description of the family Lacipirellulaceae.</title>
        <authorList>
            <person name="Dedysh S.N."/>
            <person name="Kulichevskaya I.S."/>
            <person name="Beletsky A.V."/>
            <person name="Rakitin A.L."/>
            <person name="Mardanov A.V."/>
            <person name="Ivanova A.A."/>
            <person name="Saltykova V.X."/>
            <person name="Rijpstra W.I.C."/>
            <person name="Sinninghe Damste J.S."/>
            <person name="Ravin N.V."/>
        </authorList>
    </citation>
    <scope>NUCLEOTIDE SEQUENCE [LARGE SCALE GENOMIC DNA]</scope>
    <source>
        <strain evidence="14">PX69</strain>
    </source>
</reference>
<feature type="active site" evidence="10">
    <location>
        <position position="284"/>
    </location>
</feature>
<dbReference type="GO" id="GO:0007059">
    <property type="term" value="P:chromosome segregation"/>
    <property type="evidence" value="ECO:0007669"/>
    <property type="project" value="UniProtKB-UniRule"/>
</dbReference>
<dbReference type="RefSeq" id="WP_152100077.1">
    <property type="nucleotide sequence ID" value="NZ_AP021861.1"/>
</dbReference>
<dbReference type="NCBIfam" id="TIGR02225">
    <property type="entry name" value="recomb_XerD"/>
    <property type="match status" value="1"/>
</dbReference>
<evidence type="ECO:0000259" key="12">
    <source>
        <dbReference type="PROSITE" id="PS51900"/>
    </source>
</evidence>
<dbReference type="Gene3D" id="1.10.150.130">
    <property type="match status" value="1"/>
</dbReference>
<dbReference type="Gene3D" id="1.10.443.10">
    <property type="entry name" value="Intergrase catalytic core"/>
    <property type="match status" value="1"/>
</dbReference>
<proteinExistence type="inferred from homology"/>
<dbReference type="PANTHER" id="PTHR30349:SF81">
    <property type="entry name" value="TYROSINE RECOMBINASE XERC"/>
    <property type="match status" value="1"/>
</dbReference>
<dbReference type="InterPro" id="IPR011010">
    <property type="entry name" value="DNA_brk_join_enz"/>
</dbReference>
<protein>
    <recommendedName>
        <fullName evidence="10">Tyrosine recombinase XerC</fullName>
    </recommendedName>
</protein>
<comment type="subcellular location">
    <subcellularLocation>
        <location evidence="1 10">Cytoplasm</location>
    </subcellularLocation>
</comment>
<keyword evidence="8 10" id="KW-0233">DNA recombination</keyword>
<dbReference type="HAMAP" id="MF_01808">
    <property type="entry name" value="Recomb_XerC_XerD"/>
    <property type="match status" value="1"/>
</dbReference>
<dbReference type="InterPro" id="IPR013762">
    <property type="entry name" value="Integrase-like_cat_sf"/>
</dbReference>
<keyword evidence="3 10" id="KW-0963">Cytoplasm</keyword>
<dbReference type="GO" id="GO:0051301">
    <property type="term" value="P:cell division"/>
    <property type="evidence" value="ECO:0007669"/>
    <property type="project" value="UniProtKB-KW"/>
</dbReference>
<organism evidence="13 14">
    <name type="scientific">Lacipirellula parvula</name>
    <dbReference type="NCBI Taxonomy" id="2650471"/>
    <lineage>
        <taxon>Bacteria</taxon>
        <taxon>Pseudomonadati</taxon>
        <taxon>Planctomycetota</taxon>
        <taxon>Planctomycetia</taxon>
        <taxon>Pirellulales</taxon>
        <taxon>Lacipirellulaceae</taxon>
        <taxon>Lacipirellula</taxon>
    </lineage>
</organism>
<keyword evidence="9 10" id="KW-0131">Cell cycle</keyword>
<feature type="domain" description="Core-binding (CB)" evidence="12">
    <location>
        <begin position="17"/>
        <end position="100"/>
    </location>
</feature>
<keyword evidence="14" id="KW-1185">Reference proteome</keyword>
<evidence type="ECO:0000256" key="6">
    <source>
        <dbReference type="ARBA" id="ARBA00022908"/>
    </source>
</evidence>
<feature type="active site" description="O-(3'-phospho-DNA)-tyrosine intermediate" evidence="10">
    <location>
        <position position="293"/>
    </location>
</feature>
<dbReference type="PANTHER" id="PTHR30349">
    <property type="entry name" value="PHAGE INTEGRASE-RELATED"/>
    <property type="match status" value="1"/>
</dbReference>
<evidence type="ECO:0000256" key="7">
    <source>
        <dbReference type="ARBA" id="ARBA00023125"/>
    </source>
</evidence>
<keyword evidence="5 10" id="KW-0159">Chromosome partition</keyword>
<evidence type="ECO:0000256" key="3">
    <source>
        <dbReference type="ARBA" id="ARBA00022490"/>
    </source>
</evidence>
<evidence type="ECO:0000256" key="4">
    <source>
        <dbReference type="ARBA" id="ARBA00022618"/>
    </source>
</evidence>
<dbReference type="Pfam" id="PF02899">
    <property type="entry name" value="Phage_int_SAM_1"/>
    <property type="match status" value="1"/>
</dbReference>
<dbReference type="PROSITE" id="PS51900">
    <property type="entry name" value="CB"/>
    <property type="match status" value="1"/>
</dbReference>
<dbReference type="KEGG" id="lpav:PLANPX_4128"/>
<dbReference type="CDD" id="cd00798">
    <property type="entry name" value="INT_XerDC_C"/>
    <property type="match status" value="1"/>
</dbReference>
<dbReference type="InterPro" id="IPR050090">
    <property type="entry name" value="Tyrosine_recombinase_XerCD"/>
</dbReference>
<comment type="function">
    <text evidence="10">Site-specific tyrosine recombinase, which acts by catalyzing the cutting and rejoining of the recombining DNA molecules. The XerC-XerD complex is essential to convert dimers of the bacterial chromosome into monomers to permit their segregation at cell division. It also contributes to the segregational stability of plasmids.</text>
</comment>
<sequence length="312" mass="36092">MKPLKKVIKPRREAAQNDAVRWQESFERYLRTECHLSENTVAAYGRDLKRMFKWLGNRRFGQLKVSDLARYPAWLAEQQLAPKSVVRHVASLKVFFRYLQLEGVLAENEAELLGSPKLWQRVPQVMSTAQVEELLNAPRKSDGWCLRDRALLELLYATGCRVSELSNLPMRDLHLNERYCICRGKGDKQRIVPLGRRAIEAVERYLRDERGRLAGKRSPAPEWVLLSPRGDRLRRERIWELLKRYAARVGASPEVSPHSMRHSFATHLLAGGADLRQVQELLGHASIATTQIYTHVDHSRLKRVHQSFHPRA</sequence>
<comment type="similarity">
    <text evidence="10">Belongs to the 'phage' integrase family. XerC subfamily.</text>
</comment>
<feature type="active site" evidence="10">
    <location>
        <position position="161"/>
    </location>
</feature>